<evidence type="ECO:0000313" key="1">
    <source>
        <dbReference type="EMBL" id="MED6185586.1"/>
    </source>
</evidence>
<protein>
    <submittedName>
        <fullName evidence="1">Uncharacterized protein</fullName>
    </submittedName>
</protein>
<keyword evidence="2" id="KW-1185">Reference proteome</keyword>
<gene>
    <name evidence="1" type="ORF">PIB30_058603</name>
</gene>
<proteinExistence type="predicted"/>
<comment type="caution">
    <text evidence="1">The sequence shown here is derived from an EMBL/GenBank/DDBJ whole genome shotgun (WGS) entry which is preliminary data.</text>
</comment>
<sequence>MGIASLHRTYMGGDAAAPHDCRHLIIIVRFAIALVCFGQAVNGCQATRHVYGPDYPSEAKAIMVEAHVSYLFLYLRELQYKSHDEDSCHLSTKKRSLLASISIPISLGHVLQKFYI</sequence>
<evidence type="ECO:0000313" key="2">
    <source>
        <dbReference type="Proteomes" id="UP001341840"/>
    </source>
</evidence>
<dbReference type="Proteomes" id="UP001341840">
    <property type="component" value="Unassembled WGS sequence"/>
</dbReference>
<name>A0ABU6WJM2_9FABA</name>
<dbReference type="EMBL" id="JASCZI010181737">
    <property type="protein sequence ID" value="MED6185586.1"/>
    <property type="molecule type" value="Genomic_DNA"/>
</dbReference>
<reference evidence="1 2" key="1">
    <citation type="journal article" date="2023" name="Plants (Basel)">
        <title>Bridging the Gap: Combining Genomics and Transcriptomics Approaches to Understand Stylosanthes scabra, an Orphan Legume from the Brazilian Caatinga.</title>
        <authorList>
            <person name="Ferreira-Neto J.R.C."/>
            <person name="da Silva M.D."/>
            <person name="Binneck E."/>
            <person name="de Melo N.F."/>
            <person name="da Silva R.H."/>
            <person name="de Melo A.L.T.M."/>
            <person name="Pandolfi V."/>
            <person name="Bustamante F.O."/>
            <person name="Brasileiro-Vidal A.C."/>
            <person name="Benko-Iseppon A.M."/>
        </authorList>
    </citation>
    <scope>NUCLEOTIDE SEQUENCE [LARGE SCALE GENOMIC DNA]</scope>
    <source>
        <tissue evidence="1">Leaves</tissue>
    </source>
</reference>
<accession>A0ABU6WJM2</accession>
<organism evidence="1 2">
    <name type="scientific">Stylosanthes scabra</name>
    <dbReference type="NCBI Taxonomy" id="79078"/>
    <lineage>
        <taxon>Eukaryota</taxon>
        <taxon>Viridiplantae</taxon>
        <taxon>Streptophyta</taxon>
        <taxon>Embryophyta</taxon>
        <taxon>Tracheophyta</taxon>
        <taxon>Spermatophyta</taxon>
        <taxon>Magnoliopsida</taxon>
        <taxon>eudicotyledons</taxon>
        <taxon>Gunneridae</taxon>
        <taxon>Pentapetalae</taxon>
        <taxon>rosids</taxon>
        <taxon>fabids</taxon>
        <taxon>Fabales</taxon>
        <taxon>Fabaceae</taxon>
        <taxon>Papilionoideae</taxon>
        <taxon>50 kb inversion clade</taxon>
        <taxon>dalbergioids sensu lato</taxon>
        <taxon>Dalbergieae</taxon>
        <taxon>Pterocarpus clade</taxon>
        <taxon>Stylosanthes</taxon>
    </lineage>
</organism>